<accession>A0AA86SUB9</accession>
<proteinExistence type="predicted"/>
<evidence type="ECO:0000313" key="2">
    <source>
        <dbReference type="Proteomes" id="UP001189624"/>
    </source>
</evidence>
<gene>
    <name evidence="1" type="ORF">AYBTSS11_LOCUS20857</name>
</gene>
<dbReference type="Proteomes" id="UP001189624">
    <property type="component" value="Chromosome 6"/>
</dbReference>
<dbReference type="EMBL" id="OY731403">
    <property type="protein sequence ID" value="CAJ1965466.1"/>
    <property type="molecule type" value="Genomic_DNA"/>
</dbReference>
<organism evidence="1 2">
    <name type="scientific">Sphenostylis stenocarpa</name>
    <dbReference type="NCBI Taxonomy" id="92480"/>
    <lineage>
        <taxon>Eukaryota</taxon>
        <taxon>Viridiplantae</taxon>
        <taxon>Streptophyta</taxon>
        <taxon>Embryophyta</taxon>
        <taxon>Tracheophyta</taxon>
        <taxon>Spermatophyta</taxon>
        <taxon>Magnoliopsida</taxon>
        <taxon>eudicotyledons</taxon>
        <taxon>Gunneridae</taxon>
        <taxon>Pentapetalae</taxon>
        <taxon>rosids</taxon>
        <taxon>fabids</taxon>
        <taxon>Fabales</taxon>
        <taxon>Fabaceae</taxon>
        <taxon>Papilionoideae</taxon>
        <taxon>50 kb inversion clade</taxon>
        <taxon>NPAAA clade</taxon>
        <taxon>indigoferoid/millettioid clade</taxon>
        <taxon>Phaseoleae</taxon>
        <taxon>Sphenostylis</taxon>
    </lineage>
</organism>
<sequence>HILDLQQQVQLSEAKIDDLCKSQASLCEEFSRLLTTSQNIDMDLKDDLVKLNDNTK</sequence>
<dbReference type="AlphaFoldDB" id="A0AA86SUB9"/>
<evidence type="ECO:0000313" key="1">
    <source>
        <dbReference type="EMBL" id="CAJ1965466.1"/>
    </source>
</evidence>
<feature type="non-terminal residue" evidence="1">
    <location>
        <position position="1"/>
    </location>
</feature>
<keyword evidence="2" id="KW-1185">Reference proteome</keyword>
<reference evidence="1" key="1">
    <citation type="submission" date="2023-10" db="EMBL/GenBank/DDBJ databases">
        <authorList>
            <person name="Domelevo Entfellner J.-B."/>
        </authorList>
    </citation>
    <scope>NUCLEOTIDE SEQUENCE</scope>
</reference>
<dbReference type="Gramene" id="rna-AYBTSS11_LOCUS20857">
    <property type="protein sequence ID" value="CAJ1965466.1"/>
    <property type="gene ID" value="gene-AYBTSS11_LOCUS20857"/>
</dbReference>
<protein>
    <submittedName>
        <fullName evidence="1">Uncharacterized protein</fullName>
    </submittedName>
</protein>
<name>A0AA86SUB9_9FABA</name>